<feature type="region of interest" description="Disordered" evidence="1">
    <location>
        <begin position="408"/>
        <end position="427"/>
    </location>
</feature>
<feature type="compositionally biased region" description="Basic and acidic residues" evidence="1">
    <location>
        <begin position="213"/>
        <end position="253"/>
    </location>
</feature>
<feature type="region of interest" description="Disordered" evidence="1">
    <location>
        <begin position="197"/>
        <end position="257"/>
    </location>
</feature>
<feature type="compositionally biased region" description="Acidic residues" evidence="1">
    <location>
        <begin position="677"/>
        <end position="688"/>
    </location>
</feature>
<feature type="compositionally biased region" description="Polar residues" evidence="1">
    <location>
        <begin position="197"/>
        <end position="212"/>
    </location>
</feature>
<feature type="region of interest" description="Disordered" evidence="1">
    <location>
        <begin position="290"/>
        <end position="324"/>
    </location>
</feature>
<feature type="compositionally biased region" description="Low complexity" evidence="1">
    <location>
        <begin position="1"/>
        <end position="19"/>
    </location>
</feature>
<organism evidence="3 4">
    <name type="scientific">Discostella pseudostelligera</name>
    <dbReference type="NCBI Taxonomy" id="259834"/>
    <lineage>
        <taxon>Eukaryota</taxon>
        <taxon>Sar</taxon>
        <taxon>Stramenopiles</taxon>
        <taxon>Ochrophyta</taxon>
        <taxon>Bacillariophyta</taxon>
        <taxon>Coscinodiscophyceae</taxon>
        <taxon>Thalassiosirophycidae</taxon>
        <taxon>Stephanodiscales</taxon>
        <taxon>Stephanodiscaceae</taxon>
        <taxon>Discostella</taxon>
    </lineage>
</organism>
<evidence type="ECO:0000256" key="1">
    <source>
        <dbReference type="SAM" id="MobiDB-lite"/>
    </source>
</evidence>
<feature type="compositionally biased region" description="Polar residues" evidence="1">
    <location>
        <begin position="27"/>
        <end position="49"/>
    </location>
</feature>
<dbReference type="AlphaFoldDB" id="A0ABD3N3K5"/>
<evidence type="ECO:0000313" key="4">
    <source>
        <dbReference type="Proteomes" id="UP001530293"/>
    </source>
</evidence>
<protein>
    <recommendedName>
        <fullName evidence="2">SAM domain-containing protein</fullName>
    </recommendedName>
</protein>
<keyword evidence="4" id="KW-1185">Reference proteome</keyword>
<feature type="compositionally biased region" description="Polar residues" evidence="1">
    <location>
        <begin position="304"/>
        <end position="320"/>
    </location>
</feature>
<feature type="domain" description="SAM" evidence="2">
    <location>
        <begin position="71"/>
        <end position="111"/>
    </location>
</feature>
<sequence>MHSTATATQQRPSSSSSTTDRMLRNTLVISPSRQGRSRNQYESPVSSDDQGGLHTFLHEELRISREVADLYCNSLIQNGYDDVTSLEDATENDLLELGVKIGHIRRIKRAVTSGGTMGSDRRATVGISNETPKGIIPRRKTIEESLLSDYARQEMNNYTPSSQGRDDDSDVVSVKERLIRQQAEKIAALEARLATSKISTNNNGNRGSSADTQTKKLTPEERLEMHKQRKLEESKYKEKTGVWEAPPPKEKENNLTNKVPENDDLVLKLTSDPTHRKQIDEVEKKMKKLARSSTVGEGGMKVSPPNSALSRSHSMSSPGLNQDRLLSRCRSRKGNRESSHIISSIKQNHATSSCETCGSTEDCEPDVDNPGIFYCKSCWEEYERALGDTEVHNQTTHSQAVHIQAVHSQAVHNHAAKNHPSNDEDPTQHHALWIVHDNPQLGEKIIFSGPKKMECMAETKEPGKKNCVRIIIGDIDFIGKVEQSGIGSVIGRKNEVGTECIRVRNVKGYYVDHNLAASRLSKDKSIYEFRIGEENVHMLTGKSASMSVGDFFKGCTGAIDVILDPQKDTGGWYPQKEAGSGGRRVAPQFRSKGVGYIRLGDDMSENGLAFLSSNGCLTFLSSVDSSKTNTFTSKILPPTTTKHSSKQREESDESLTTTPKEKPYSVRRVQPPKQTEPDEQSLEEESVDDVQDVSELLKQLQSADQANMKWKDKAELLSQIGKGAAREEGCNSRPVALNAIQDILGAKNGNVHVIRSSLIAVGMIGVAMGCELVCQNSWKTIMIESLKLLKSKQCGSVSKTVLAQLHGRCFTLANSMESISHVLGVGLTASTPKSRKSTANSPNSIEVIEWVAEITEKERTMEVIDPMLDENDLSMLINLFFGFAEHRDQRCRKNVYDGLLHCVLYGIQRLELDVTQVMEMCAGLKETNARSFSQIFSNAKAILEKEQR</sequence>
<comment type="caution">
    <text evidence="3">The sequence shown here is derived from an EMBL/GenBank/DDBJ whole genome shotgun (WGS) entry which is preliminary data.</text>
</comment>
<dbReference type="EMBL" id="JALLBG020000038">
    <property type="protein sequence ID" value="KAL3770656.1"/>
    <property type="molecule type" value="Genomic_DNA"/>
</dbReference>
<feature type="region of interest" description="Disordered" evidence="1">
    <location>
        <begin position="630"/>
        <end position="688"/>
    </location>
</feature>
<feature type="compositionally biased region" description="Polar residues" evidence="1">
    <location>
        <begin position="630"/>
        <end position="642"/>
    </location>
</feature>
<dbReference type="Pfam" id="PF00536">
    <property type="entry name" value="SAM_1"/>
    <property type="match status" value="1"/>
</dbReference>
<dbReference type="Gene3D" id="1.10.150.50">
    <property type="entry name" value="Transcription Factor, Ets-1"/>
    <property type="match status" value="1"/>
</dbReference>
<evidence type="ECO:0000259" key="2">
    <source>
        <dbReference type="Pfam" id="PF00536"/>
    </source>
</evidence>
<name>A0ABD3N3K5_9STRA</name>
<feature type="region of interest" description="Disordered" evidence="1">
    <location>
        <begin position="113"/>
        <end position="135"/>
    </location>
</feature>
<feature type="region of interest" description="Disordered" evidence="1">
    <location>
        <begin position="1"/>
        <end position="52"/>
    </location>
</feature>
<gene>
    <name evidence="3" type="ORF">ACHAWU_004355</name>
</gene>
<dbReference type="Proteomes" id="UP001530293">
    <property type="component" value="Unassembled WGS sequence"/>
</dbReference>
<evidence type="ECO:0000313" key="3">
    <source>
        <dbReference type="EMBL" id="KAL3770656.1"/>
    </source>
</evidence>
<proteinExistence type="predicted"/>
<dbReference type="InterPro" id="IPR001660">
    <property type="entry name" value="SAM"/>
</dbReference>
<dbReference type="InterPro" id="IPR013761">
    <property type="entry name" value="SAM/pointed_sf"/>
</dbReference>
<dbReference type="SUPFAM" id="SSF47769">
    <property type="entry name" value="SAM/Pointed domain"/>
    <property type="match status" value="1"/>
</dbReference>
<accession>A0ABD3N3K5</accession>
<reference evidence="3 4" key="1">
    <citation type="submission" date="2024-10" db="EMBL/GenBank/DDBJ databases">
        <title>Updated reference genomes for cyclostephanoid diatoms.</title>
        <authorList>
            <person name="Roberts W.R."/>
            <person name="Alverson A.J."/>
        </authorList>
    </citation>
    <scope>NUCLEOTIDE SEQUENCE [LARGE SCALE GENOMIC DNA]</scope>
    <source>
        <strain evidence="3 4">AJA232-27</strain>
    </source>
</reference>